<name>A0ABQ7KLM8_BRACM</name>
<gene>
    <name evidence="1" type="primary">A10p015100.1_BraROA</name>
    <name evidence="1" type="ORF">IGI04_039735</name>
</gene>
<protein>
    <recommendedName>
        <fullName evidence="3">RNase H type-1 domain-containing protein</fullName>
    </recommendedName>
</protein>
<keyword evidence="2" id="KW-1185">Reference proteome</keyword>
<dbReference type="EMBL" id="JADBGQ010000010">
    <property type="protein sequence ID" value="KAG5375139.1"/>
    <property type="molecule type" value="Genomic_DNA"/>
</dbReference>
<comment type="caution">
    <text evidence="1">The sequence shown here is derived from an EMBL/GenBank/DDBJ whole genome shotgun (WGS) entry which is preliminary data.</text>
</comment>
<sequence>MSFVKSKMWELHGLQSLKLVVLHGLRSFSGVLSGVQADLIALSWSAEAMVDLKFRNVIFECCSGKVAEIFSNPLSHPPNYHAIHSIIRHIHSMPGSNLQFSFTSDQRLRLQSYVAWNGPRWLTAVLSEEATAA</sequence>
<evidence type="ECO:0008006" key="3">
    <source>
        <dbReference type="Google" id="ProtNLM"/>
    </source>
</evidence>
<dbReference type="Proteomes" id="UP000823674">
    <property type="component" value="Chromosome A10"/>
</dbReference>
<proteinExistence type="predicted"/>
<accession>A0ABQ7KLM8</accession>
<evidence type="ECO:0000313" key="1">
    <source>
        <dbReference type="EMBL" id="KAG5375139.1"/>
    </source>
</evidence>
<evidence type="ECO:0000313" key="2">
    <source>
        <dbReference type="Proteomes" id="UP000823674"/>
    </source>
</evidence>
<organism evidence="1 2">
    <name type="scientific">Brassica rapa subsp. trilocularis</name>
    <dbReference type="NCBI Taxonomy" id="1813537"/>
    <lineage>
        <taxon>Eukaryota</taxon>
        <taxon>Viridiplantae</taxon>
        <taxon>Streptophyta</taxon>
        <taxon>Embryophyta</taxon>
        <taxon>Tracheophyta</taxon>
        <taxon>Spermatophyta</taxon>
        <taxon>Magnoliopsida</taxon>
        <taxon>eudicotyledons</taxon>
        <taxon>Gunneridae</taxon>
        <taxon>Pentapetalae</taxon>
        <taxon>rosids</taxon>
        <taxon>malvids</taxon>
        <taxon>Brassicales</taxon>
        <taxon>Brassicaceae</taxon>
        <taxon>Brassiceae</taxon>
        <taxon>Brassica</taxon>
    </lineage>
</organism>
<reference evidence="1 2" key="1">
    <citation type="submission" date="2021-03" db="EMBL/GenBank/DDBJ databases">
        <authorList>
            <person name="King G.J."/>
            <person name="Bancroft I."/>
            <person name="Baten A."/>
            <person name="Bloomfield J."/>
            <person name="Borpatragohain P."/>
            <person name="He Z."/>
            <person name="Irish N."/>
            <person name="Irwin J."/>
            <person name="Liu K."/>
            <person name="Mauleon R.P."/>
            <person name="Moore J."/>
            <person name="Morris R."/>
            <person name="Ostergaard L."/>
            <person name="Wang B."/>
            <person name="Wells R."/>
        </authorList>
    </citation>
    <scope>NUCLEOTIDE SEQUENCE [LARGE SCALE GENOMIC DNA]</scope>
    <source>
        <strain evidence="1">R-o-18</strain>
        <tissue evidence="1">Leaf</tissue>
    </source>
</reference>